<accession>A0A4Y8LA47</accession>
<dbReference type="OrthoDB" id="997957at2"/>
<protein>
    <recommendedName>
        <fullName evidence="4">Cleaved adhesin domain-containing protein</fullName>
    </recommendedName>
</protein>
<evidence type="ECO:0000313" key="3">
    <source>
        <dbReference type="Proteomes" id="UP000297861"/>
    </source>
</evidence>
<proteinExistence type="predicted"/>
<evidence type="ECO:0000313" key="2">
    <source>
        <dbReference type="EMBL" id="TFD99181.1"/>
    </source>
</evidence>
<organism evidence="2 3">
    <name type="scientific">Dysgonomonas capnocytophagoides</name>
    <dbReference type="NCBI Taxonomy" id="45254"/>
    <lineage>
        <taxon>Bacteria</taxon>
        <taxon>Pseudomonadati</taxon>
        <taxon>Bacteroidota</taxon>
        <taxon>Bacteroidia</taxon>
        <taxon>Bacteroidales</taxon>
        <taxon>Dysgonomonadaceae</taxon>
        <taxon>Dysgonomonas</taxon>
    </lineage>
</organism>
<evidence type="ECO:0008006" key="4">
    <source>
        <dbReference type="Google" id="ProtNLM"/>
    </source>
</evidence>
<sequence length="230" mass="24555">MKKKFLLIMGIFSFGIIHAQVGINTQNPLGAFHIDPKANTTGTSIAPANDSDDFIVTGTGVGIGTAAPTANLDVRGSVRIADGTQATGNIFTTDGTGLGYWDATFQFKILQSTVYNGLLLPVGSWLTVTPEIELTVGKWMLIARLVTKNTCASTYFTWIRLLDLSTSNAINAAGSRPSYDGAYYDIVETTGVIEITSGSKKVVLQGQNWSNCTYTSPDMGGSYVYAIKLS</sequence>
<dbReference type="Proteomes" id="UP000297861">
    <property type="component" value="Unassembled WGS sequence"/>
</dbReference>
<comment type="caution">
    <text evidence="2">The sequence shown here is derived from an EMBL/GenBank/DDBJ whole genome shotgun (WGS) entry which is preliminary data.</text>
</comment>
<reference evidence="2 3" key="1">
    <citation type="submission" date="2019-03" db="EMBL/GenBank/DDBJ databases">
        <title>San Antonio Military Medical Center submission to MRSN (WRAIR), pending publication.</title>
        <authorList>
            <person name="Blyth D.M."/>
            <person name="Mccarthy S.L."/>
            <person name="Schall S.E."/>
            <person name="Stam J.A."/>
            <person name="Ong A.C."/>
            <person name="Mcgann P.T."/>
        </authorList>
    </citation>
    <scope>NUCLEOTIDE SEQUENCE [LARGE SCALE GENOMIC DNA]</scope>
    <source>
        <strain evidence="2 3">MRSN571793</strain>
    </source>
</reference>
<evidence type="ECO:0000256" key="1">
    <source>
        <dbReference type="SAM" id="SignalP"/>
    </source>
</evidence>
<feature type="chain" id="PRO_5021431929" description="Cleaved adhesin domain-containing protein" evidence="1">
    <location>
        <begin position="20"/>
        <end position="230"/>
    </location>
</feature>
<dbReference type="EMBL" id="SOML01000001">
    <property type="protein sequence ID" value="TFD99181.1"/>
    <property type="molecule type" value="Genomic_DNA"/>
</dbReference>
<keyword evidence="1" id="KW-0732">Signal</keyword>
<dbReference type="AlphaFoldDB" id="A0A4Y8LA47"/>
<keyword evidence="3" id="KW-1185">Reference proteome</keyword>
<name>A0A4Y8LA47_9BACT</name>
<feature type="signal peptide" evidence="1">
    <location>
        <begin position="1"/>
        <end position="19"/>
    </location>
</feature>
<dbReference type="RefSeq" id="WP_026627665.1">
    <property type="nucleotide sequence ID" value="NZ_JAWZLG010000017.1"/>
</dbReference>
<gene>
    <name evidence="2" type="ORF">E2605_03640</name>
</gene>